<evidence type="ECO:0000313" key="3">
    <source>
        <dbReference type="EMBL" id="KAK1343417.1"/>
    </source>
</evidence>
<dbReference type="AlphaFoldDB" id="A0AA40I5H1"/>
<dbReference type="EMBL" id="JAULJE010000005">
    <property type="protein sequence ID" value="KAK1343417.1"/>
    <property type="molecule type" value="Genomic_DNA"/>
</dbReference>
<protein>
    <submittedName>
        <fullName evidence="3">Uncharacterized protein</fullName>
    </submittedName>
</protein>
<keyword evidence="4" id="KW-1185">Reference proteome</keyword>
<feature type="region of interest" description="Disordered" evidence="1">
    <location>
        <begin position="34"/>
        <end position="56"/>
    </location>
</feature>
<dbReference type="Proteomes" id="UP001177744">
    <property type="component" value="Unassembled WGS sequence"/>
</dbReference>
<organism evidence="3 4">
    <name type="scientific">Cnephaeus nilssonii</name>
    <name type="common">Northern bat</name>
    <name type="synonym">Eptesicus nilssonii</name>
    <dbReference type="NCBI Taxonomy" id="3371016"/>
    <lineage>
        <taxon>Eukaryota</taxon>
        <taxon>Metazoa</taxon>
        <taxon>Chordata</taxon>
        <taxon>Craniata</taxon>
        <taxon>Vertebrata</taxon>
        <taxon>Euteleostomi</taxon>
        <taxon>Mammalia</taxon>
        <taxon>Eutheria</taxon>
        <taxon>Laurasiatheria</taxon>
        <taxon>Chiroptera</taxon>
        <taxon>Yangochiroptera</taxon>
        <taxon>Vespertilionidae</taxon>
        <taxon>Cnephaeus</taxon>
    </lineage>
</organism>
<gene>
    <name evidence="3" type="ORF">QTO34_016197</name>
</gene>
<accession>A0AA40I5H1</accession>
<sequence>MPLWWQYWTADTTCRNTGELDHIRKECQQSLLGHSKQITKTKQNKQTKNNTQKPKTKEEALGALSLVDLETHLRKKTREGRIGHQMPGNGSADPCCSTEFSEKPSIFRRKKDFLCINLQSLGPNQVLKCHCCHQHDNAIIITIVNTLTATMNIIITTTIITINIIAFTIITITIIIITTTTTISIIFPSTIIYQRYSSEHTNDKKNSLVADMEQVSVVWTDQTSHSIPLSQSLIQNKPLTLFHFMKAERGEEVAEEKAEASRGSFMMFKERSHIYHIKVQGEAASGDVEAAAIYLEDLTKRITEGC</sequence>
<proteinExistence type="predicted"/>
<reference evidence="3" key="1">
    <citation type="submission" date="2023-06" db="EMBL/GenBank/DDBJ databases">
        <title>Reference genome for the Northern bat (Eptesicus nilssonii), a most northern bat species.</title>
        <authorList>
            <person name="Laine V.N."/>
            <person name="Pulliainen A.T."/>
            <person name="Lilley T.M."/>
        </authorList>
    </citation>
    <scope>NUCLEOTIDE SEQUENCE</scope>
    <source>
        <strain evidence="3">BLF_Eptnil</strain>
        <tissue evidence="3">Kidney</tissue>
    </source>
</reference>
<name>A0AA40I5H1_CNENI</name>
<evidence type="ECO:0000256" key="2">
    <source>
        <dbReference type="SAM" id="Phobius"/>
    </source>
</evidence>
<evidence type="ECO:0000313" key="4">
    <source>
        <dbReference type="Proteomes" id="UP001177744"/>
    </source>
</evidence>
<keyword evidence="2" id="KW-0812">Transmembrane</keyword>
<keyword evidence="2" id="KW-0472">Membrane</keyword>
<comment type="caution">
    <text evidence="3">The sequence shown here is derived from an EMBL/GenBank/DDBJ whole genome shotgun (WGS) entry which is preliminary data.</text>
</comment>
<evidence type="ECO:0000256" key="1">
    <source>
        <dbReference type="SAM" id="MobiDB-lite"/>
    </source>
</evidence>
<feature type="transmembrane region" description="Helical" evidence="2">
    <location>
        <begin position="164"/>
        <end position="187"/>
    </location>
</feature>
<keyword evidence="2" id="KW-1133">Transmembrane helix</keyword>